<protein>
    <submittedName>
        <fullName evidence="1">Uncharacterized protein</fullName>
    </submittedName>
</protein>
<gene>
    <name evidence="1" type="ORF">CLOSYM_03958</name>
</gene>
<dbReference type="AlphaFoldDB" id="A0ABC9TTH6"/>
<dbReference type="EMBL" id="AWSU01000322">
    <property type="protein sequence ID" value="ERI74496.1"/>
    <property type="molecule type" value="Genomic_DNA"/>
</dbReference>
<sequence length="44" mass="5215">MGIEEISELFKCLYLFVSNLSDDRFLFDRKRYRSPSSIKRPSGI</sequence>
<evidence type="ECO:0000313" key="2">
    <source>
        <dbReference type="Proteomes" id="UP000016491"/>
    </source>
</evidence>
<accession>A0ABC9TTH6</accession>
<name>A0ABC9TTH6_CLOSY</name>
<dbReference type="Proteomes" id="UP000016491">
    <property type="component" value="Unassembled WGS sequence"/>
</dbReference>
<evidence type="ECO:0000313" key="1">
    <source>
        <dbReference type="EMBL" id="ERI74496.1"/>
    </source>
</evidence>
<proteinExistence type="predicted"/>
<organism evidence="1 2">
    <name type="scientific">[Clostridium] symbiosum ATCC 14940</name>
    <dbReference type="NCBI Taxonomy" id="411472"/>
    <lineage>
        <taxon>Bacteria</taxon>
        <taxon>Bacillati</taxon>
        <taxon>Bacillota</taxon>
        <taxon>Clostridia</taxon>
        <taxon>Lachnospirales</taxon>
        <taxon>Lachnospiraceae</taxon>
        <taxon>Otoolea</taxon>
    </lineage>
</organism>
<comment type="caution">
    <text evidence="1">The sequence shown here is derived from an EMBL/GenBank/DDBJ whole genome shotgun (WGS) entry which is preliminary data.</text>
</comment>
<reference evidence="1 2" key="1">
    <citation type="submission" date="2013-07" db="EMBL/GenBank/DDBJ databases">
        <authorList>
            <person name="Weinstock G."/>
            <person name="Sodergren E."/>
            <person name="Wylie T."/>
            <person name="Fulton L."/>
            <person name="Fulton R."/>
            <person name="Fronick C."/>
            <person name="O'Laughlin M."/>
            <person name="Godfrey J."/>
            <person name="Miner T."/>
            <person name="Herter B."/>
            <person name="Appelbaum E."/>
            <person name="Cordes M."/>
            <person name="Lek S."/>
            <person name="Wollam A."/>
            <person name="Pepin K.H."/>
            <person name="Palsikar V.B."/>
            <person name="Mitreva M."/>
            <person name="Wilson R.K."/>
        </authorList>
    </citation>
    <scope>NUCLEOTIDE SEQUENCE [LARGE SCALE GENOMIC DNA]</scope>
    <source>
        <strain evidence="1 2">ATCC 14940</strain>
    </source>
</reference>